<keyword evidence="2" id="KW-0238">DNA-binding</keyword>
<evidence type="ECO:0000256" key="2">
    <source>
        <dbReference type="ARBA" id="ARBA00023125"/>
    </source>
</evidence>
<feature type="domain" description="HTH lacI-type" evidence="4">
    <location>
        <begin position="6"/>
        <end position="60"/>
    </location>
</feature>
<reference evidence="6" key="1">
    <citation type="submission" date="2016-10" db="EMBL/GenBank/DDBJ databases">
        <authorList>
            <person name="Varghese N."/>
            <person name="Submissions S."/>
        </authorList>
    </citation>
    <scope>NUCLEOTIDE SEQUENCE [LARGE SCALE GENOMIC DNA]</scope>
    <source>
        <strain evidence="6">DSM 17616</strain>
    </source>
</reference>
<dbReference type="GO" id="GO:0003700">
    <property type="term" value="F:DNA-binding transcription factor activity"/>
    <property type="evidence" value="ECO:0007669"/>
    <property type="project" value="TreeGrafter"/>
</dbReference>
<evidence type="ECO:0000313" key="6">
    <source>
        <dbReference type="Proteomes" id="UP000199371"/>
    </source>
</evidence>
<dbReference type="CDD" id="cd01545">
    <property type="entry name" value="PBP1_SalR"/>
    <property type="match status" value="1"/>
</dbReference>
<gene>
    <name evidence="5" type="ORF">SAMN05660691_01296</name>
</gene>
<dbReference type="PANTHER" id="PTHR30146">
    <property type="entry name" value="LACI-RELATED TRANSCRIPTIONAL REPRESSOR"/>
    <property type="match status" value="1"/>
</dbReference>
<dbReference type="AlphaFoldDB" id="A0A1H6KNK1"/>
<evidence type="ECO:0000313" key="5">
    <source>
        <dbReference type="EMBL" id="SEH77302.1"/>
    </source>
</evidence>
<dbReference type="SUPFAM" id="SSF47413">
    <property type="entry name" value="lambda repressor-like DNA-binding domains"/>
    <property type="match status" value="1"/>
</dbReference>
<accession>A0A1H6KNK1</accession>
<dbReference type="Pfam" id="PF00356">
    <property type="entry name" value="LacI"/>
    <property type="match status" value="1"/>
</dbReference>
<evidence type="ECO:0000256" key="1">
    <source>
        <dbReference type="ARBA" id="ARBA00023015"/>
    </source>
</evidence>
<name>A0A1H6KNK1_9GAMM</name>
<keyword evidence="1" id="KW-0805">Transcription regulation</keyword>
<dbReference type="InterPro" id="IPR046335">
    <property type="entry name" value="LacI/GalR-like_sensor"/>
</dbReference>
<dbReference type="CDD" id="cd01392">
    <property type="entry name" value="HTH_LacI"/>
    <property type="match status" value="1"/>
</dbReference>
<dbReference type="GO" id="GO:0000976">
    <property type="term" value="F:transcription cis-regulatory region binding"/>
    <property type="evidence" value="ECO:0007669"/>
    <property type="project" value="TreeGrafter"/>
</dbReference>
<dbReference type="InterPro" id="IPR028082">
    <property type="entry name" value="Peripla_BP_I"/>
</dbReference>
<dbReference type="InterPro" id="IPR000843">
    <property type="entry name" value="HTH_LacI"/>
</dbReference>
<keyword evidence="3" id="KW-0804">Transcription</keyword>
<dbReference type="InterPro" id="IPR010982">
    <property type="entry name" value="Lambda_DNA-bd_dom_sf"/>
</dbReference>
<protein>
    <submittedName>
        <fullName evidence="5">Transcriptional regulator, LacI family</fullName>
    </submittedName>
</protein>
<proteinExistence type="predicted"/>
<dbReference type="Proteomes" id="UP000199371">
    <property type="component" value="Unassembled WGS sequence"/>
</dbReference>
<evidence type="ECO:0000256" key="3">
    <source>
        <dbReference type="ARBA" id="ARBA00023163"/>
    </source>
</evidence>
<keyword evidence="6" id="KW-1185">Reference proteome</keyword>
<dbReference type="OrthoDB" id="5756154at2"/>
<dbReference type="PANTHER" id="PTHR30146:SF153">
    <property type="entry name" value="LACTOSE OPERON REPRESSOR"/>
    <property type="match status" value="1"/>
</dbReference>
<evidence type="ECO:0000259" key="4">
    <source>
        <dbReference type="PROSITE" id="PS50932"/>
    </source>
</evidence>
<dbReference type="SUPFAM" id="SSF53822">
    <property type="entry name" value="Periplasmic binding protein-like I"/>
    <property type="match status" value="1"/>
</dbReference>
<dbReference type="PROSITE" id="PS50932">
    <property type="entry name" value="HTH_LACI_2"/>
    <property type="match status" value="1"/>
</dbReference>
<dbReference type="Pfam" id="PF13377">
    <property type="entry name" value="Peripla_BP_3"/>
    <property type="match status" value="1"/>
</dbReference>
<sequence length="339" mass="37294">MSSKKPTIKDVARLAGVSFKTVSRVVNNEAWVSDDIKTRVQAVIAQLNYQPNRTARLMRTAPFSLAFVYDNPNSHYVIEMQNGILSQCRQKGFELVIHPTDSHSGQVLQELTTIIGSNQVGGVILTPPLSENRELVQQLLAQQAKVVRIVSGSAPPDDLCPTIYVDDEQAGFNITRHLLAQGHRRIAFLGYHKDHQSSLGRYRGYCAALREAGLTVSEQLVITGDFTFDSGVAMTEQLLQRGDKPTALFGCNDEIAAGALFTARMHQLAVPQDLSIVGFENSPFSRQTWPRLTTVHQPNAEIAAKAAALLISLMLENETQTAHCGFELQLVLRDSVSTL</sequence>
<dbReference type="EMBL" id="FNXF01000004">
    <property type="protein sequence ID" value="SEH77302.1"/>
    <property type="molecule type" value="Genomic_DNA"/>
</dbReference>
<dbReference type="PROSITE" id="PS00356">
    <property type="entry name" value="HTH_LACI_1"/>
    <property type="match status" value="1"/>
</dbReference>
<organism evidence="5 6">
    <name type="scientific">Rheinheimera pacifica</name>
    <dbReference type="NCBI Taxonomy" id="173990"/>
    <lineage>
        <taxon>Bacteria</taxon>
        <taxon>Pseudomonadati</taxon>
        <taxon>Pseudomonadota</taxon>
        <taxon>Gammaproteobacteria</taxon>
        <taxon>Chromatiales</taxon>
        <taxon>Chromatiaceae</taxon>
        <taxon>Rheinheimera</taxon>
    </lineage>
</organism>
<dbReference type="STRING" id="173990.SAMN05660691_01296"/>
<dbReference type="Gene3D" id="1.10.260.40">
    <property type="entry name" value="lambda repressor-like DNA-binding domains"/>
    <property type="match status" value="1"/>
</dbReference>
<dbReference type="RefSeq" id="WP_068231220.1">
    <property type="nucleotide sequence ID" value="NZ_DASWWU010000001.1"/>
</dbReference>
<dbReference type="SMART" id="SM00354">
    <property type="entry name" value="HTH_LACI"/>
    <property type="match status" value="1"/>
</dbReference>
<dbReference type="PRINTS" id="PR00036">
    <property type="entry name" value="HTHLACI"/>
</dbReference>
<dbReference type="Gene3D" id="3.40.50.2300">
    <property type="match status" value="2"/>
</dbReference>